<name>A0A1C7AF50_9GAMM</name>
<protein>
    <recommendedName>
        <fullName evidence="6">Probable transcriptional regulatory protein SVA_3321</fullName>
    </recommendedName>
</protein>
<evidence type="ECO:0000256" key="3">
    <source>
        <dbReference type="ARBA" id="ARBA00023015"/>
    </source>
</evidence>
<evidence type="ECO:0000313" key="9">
    <source>
        <dbReference type="EMBL" id="BAU49868.1"/>
    </source>
</evidence>
<dbReference type="Pfam" id="PF01709">
    <property type="entry name" value="Transcrip_reg"/>
    <property type="match status" value="1"/>
</dbReference>
<dbReference type="OrthoDB" id="9781053at2"/>
<dbReference type="RefSeq" id="WP_096462222.1">
    <property type="nucleotide sequence ID" value="NZ_AP014936.1"/>
</dbReference>
<gene>
    <name evidence="9" type="ORF">SVA_3321</name>
</gene>
<keyword evidence="10" id="KW-1185">Reference proteome</keyword>
<sequence length="249" mass="27122">MAGHSKWANIRIRKGAQDARRGKVFTKLIREITVAARTKGGDAAHNPRLRHAIDKALAANMSKDNIERAIKRGTGELEGASYEEVRYEGYGPGGVAVMVECTTDNRTRTVGEVRHAFTKHGGNLGQDGSVAYLFRRQGVISFPPGADENRIMELALDAGAEDVVTNDDGTLEVLTSPDGFPPVREAFDRAGLEPEVAEICERAALTVTLEGEDAERMLKLLEVLEDLDDVQSVYTNADFPESVLERQAG</sequence>
<dbReference type="NCBIfam" id="NF009044">
    <property type="entry name" value="PRK12378.1"/>
    <property type="match status" value="1"/>
</dbReference>
<dbReference type="GO" id="GO:0003677">
    <property type="term" value="F:DNA binding"/>
    <property type="evidence" value="ECO:0007669"/>
    <property type="project" value="UniProtKB-UniRule"/>
</dbReference>
<organism evidence="9 10">
    <name type="scientific">Sulfurifustis variabilis</name>
    <dbReference type="NCBI Taxonomy" id="1675686"/>
    <lineage>
        <taxon>Bacteria</taxon>
        <taxon>Pseudomonadati</taxon>
        <taxon>Pseudomonadota</taxon>
        <taxon>Gammaproteobacteria</taxon>
        <taxon>Acidiferrobacterales</taxon>
        <taxon>Acidiferrobacteraceae</taxon>
        <taxon>Sulfurifustis</taxon>
    </lineage>
</organism>
<dbReference type="InterPro" id="IPR049083">
    <property type="entry name" value="TACO1_YebC_N"/>
</dbReference>
<dbReference type="HAMAP" id="MF_00693">
    <property type="entry name" value="Transcrip_reg_TACO1"/>
    <property type="match status" value="1"/>
</dbReference>
<dbReference type="PANTHER" id="PTHR12532:SF6">
    <property type="entry name" value="TRANSCRIPTIONAL REGULATORY PROTEIN YEBC-RELATED"/>
    <property type="match status" value="1"/>
</dbReference>
<accession>A0A1C7AF50</accession>
<feature type="domain" description="TACO1/YebC-like N-terminal" evidence="8">
    <location>
        <begin position="5"/>
        <end position="76"/>
    </location>
</feature>
<evidence type="ECO:0000256" key="4">
    <source>
        <dbReference type="ARBA" id="ARBA00023125"/>
    </source>
</evidence>
<dbReference type="FunFam" id="3.30.70.980:FF:000002">
    <property type="entry name" value="Probable transcriptional regulatory protein YebC"/>
    <property type="match status" value="1"/>
</dbReference>
<reference evidence="9 10" key="1">
    <citation type="submission" date="2015-08" db="EMBL/GenBank/DDBJ databases">
        <title>Complete genome sequence of Sulfurifustis variabilis.</title>
        <authorList>
            <person name="Miura A."/>
            <person name="Kojima H."/>
            <person name="Fukui M."/>
        </authorList>
    </citation>
    <scope>NUCLEOTIDE SEQUENCE [LARGE SCALE GENOMIC DNA]</scope>
    <source>
        <strain evidence="10">skN76</strain>
    </source>
</reference>
<dbReference type="AlphaFoldDB" id="A0A1C7AF50"/>
<keyword evidence="3 6" id="KW-0805">Transcription regulation</keyword>
<comment type="similarity">
    <text evidence="1 6">Belongs to the TACO1 family.</text>
</comment>
<dbReference type="InterPro" id="IPR026564">
    <property type="entry name" value="Transcrip_reg_TACO1-like_dom3"/>
</dbReference>
<evidence type="ECO:0000313" key="10">
    <source>
        <dbReference type="Proteomes" id="UP000218899"/>
    </source>
</evidence>
<dbReference type="SUPFAM" id="SSF75625">
    <property type="entry name" value="YebC-like"/>
    <property type="match status" value="1"/>
</dbReference>
<evidence type="ECO:0000256" key="1">
    <source>
        <dbReference type="ARBA" id="ARBA00008724"/>
    </source>
</evidence>
<evidence type="ECO:0000256" key="5">
    <source>
        <dbReference type="ARBA" id="ARBA00023163"/>
    </source>
</evidence>
<evidence type="ECO:0000256" key="2">
    <source>
        <dbReference type="ARBA" id="ARBA00022490"/>
    </source>
</evidence>
<dbReference type="GO" id="GO:0005829">
    <property type="term" value="C:cytosol"/>
    <property type="evidence" value="ECO:0007669"/>
    <property type="project" value="TreeGrafter"/>
</dbReference>
<dbReference type="GO" id="GO:0006355">
    <property type="term" value="P:regulation of DNA-templated transcription"/>
    <property type="evidence" value="ECO:0007669"/>
    <property type="project" value="UniProtKB-UniRule"/>
</dbReference>
<dbReference type="NCBIfam" id="TIGR01033">
    <property type="entry name" value="YebC/PmpR family DNA-binding transcriptional regulator"/>
    <property type="match status" value="1"/>
</dbReference>
<dbReference type="InterPro" id="IPR002876">
    <property type="entry name" value="Transcrip_reg_TACO1-like"/>
</dbReference>
<dbReference type="Pfam" id="PF20772">
    <property type="entry name" value="TACO1_YebC_N"/>
    <property type="match status" value="1"/>
</dbReference>
<evidence type="ECO:0000259" key="7">
    <source>
        <dbReference type="Pfam" id="PF01709"/>
    </source>
</evidence>
<dbReference type="FunFam" id="1.10.10.200:FF:000002">
    <property type="entry name" value="Probable transcriptional regulatory protein CLM62_37755"/>
    <property type="match status" value="1"/>
</dbReference>
<dbReference type="KEGG" id="sva:SVA_3321"/>
<dbReference type="Gene3D" id="3.30.70.980">
    <property type="match status" value="2"/>
</dbReference>
<evidence type="ECO:0000256" key="6">
    <source>
        <dbReference type="HAMAP-Rule" id="MF_00693"/>
    </source>
</evidence>
<dbReference type="InterPro" id="IPR017856">
    <property type="entry name" value="Integrase-like_N"/>
</dbReference>
<dbReference type="Proteomes" id="UP000218899">
    <property type="component" value="Chromosome"/>
</dbReference>
<proteinExistence type="inferred from homology"/>
<evidence type="ECO:0000259" key="8">
    <source>
        <dbReference type="Pfam" id="PF20772"/>
    </source>
</evidence>
<keyword evidence="5 6" id="KW-0804">Transcription</keyword>
<dbReference type="Gene3D" id="1.10.10.200">
    <property type="match status" value="1"/>
</dbReference>
<dbReference type="InterPro" id="IPR048300">
    <property type="entry name" value="TACO1_YebC-like_2nd/3rd_dom"/>
</dbReference>
<keyword evidence="4 6" id="KW-0238">DNA-binding</keyword>
<dbReference type="NCBIfam" id="NF001030">
    <property type="entry name" value="PRK00110.1"/>
    <property type="match status" value="1"/>
</dbReference>
<dbReference type="InterPro" id="IPR029072">
    <property type="entry name" value="YebC-like"/>
</dbReference>
<dbReference type="PANTHER" id="PTHR12532">
    <property type="entry name" value="TRANSLATIONAL ACTIVATOR OF CYTOCHROME C OXIDASE 1"/>
    <property type="match status" value="1"/>
</dbReference>
<keyword evidence="2 6" id="KW-0963">Cytoplasm</keyword>
<comment type="subcellular location">
    <subcellularLocation>
        <location evidence="6">Cytoplasm</location>
    </subcellularLocation>
</comment>
<dbReference type="EMBL" id="AP014936">
    <property type="protein sequence ID" value="BAU49868.1"/>
    <property type="molecule type" value="Genomic_DNA"/>
</dbReference>
<feature type="domain" description="TACO1/YebC-like second and third" evidence="7">
    <location>
        <begin position="82"/>
        <end position="237"/>
    </location>
</feature>